<dbReference type="Pfam" id="PF01408">
    <property type="entry name" value="GFO_IDH_MocA"/>
    <property type="match status" value="1"/>
</dbReference>
<dbReference type="AlphaFoldDB" id="A0A3M2J4I3"/>
<gene>
    <name evidence="5" type="ORF">EBM89_14300</name>
</gene>
<reference evidence="5 6" key="1">
    <citation type="submission" date="2018-10" db="EMBL/GenBank/DDBJ databases">
        <title>Isolation, diversity and antifungal activity of actinobacteria from wheat.</title>
        <authorList>
            <person name="Han C."/>
        </authorList>
    </citation>
    <scope>NUCLEOTIDE SEQUENCE [LARGE SCALE GENOMIC DNA]</scope>
    <source>
        <strain evidence="5 6">NEAU-YY56</strain>
    </source>
</reference>
<keyword evidence="1" id="KW-0520">NAD</keyword>
<evidence type="ECO:0000256" key="2">
    <source>
        <dbReference type="SAM" id="MobiDB-lite"/>
    </source>
</evidence>
<dbReference type="RefSeq" id="WP_122150093.1">
    <property type="nucleotide sequence ID" value="NZ_RFFI01000084.1"/>
</dbReference>
<comment type="caution">
    <text evidence="5">The sequence shown here is derived from an EMBL/GenBank/DDBJ whole genome shotgun (WGS) entry which is preliminary data.</text>
</comment>
<evidence type="ECO:0000313" key="6">
    <source>
        <dbReference type="Proteomes" id="UP000269289"/>
    </source>
</evidence>
<dbReference type="SUPFAM" id="SSF51735">
    <property type="entry name" value="NAD(P)-binding Rossmann-fold domains"/>
    <property type="match status" value="1"/>
</dbReference>
<name>A0A3M2J4I3_9CELL</name>
<protein>
    <submittedName>
        <fullName evidence="5">Gfo/Idh/MocA family oxidoreductase</fullName>
    </submittedName>
</protein>
<dbReference type="InterPro" id="IPR055170">
    <property type="entry name" value="GFO_IDH_MocA-like_dom"/>
</dbReference>
<dbReference type="InterPro" id="IPR000683">
    <property type="entry name" value="Gfo/Idh/MocA-like_OxRdtase_N"/>
</dbReference>
<dbReference type="OrthoDB" id="9815825at2"/>
<evidence type="ECO:0000313" key="5">
    <source>
        <dbReference type="EMBL" id="RMI06986.1"/>
    </source>
</evidence>
<feature type="domain" description="Gfo/Idh/MocA-like oxidoreductase N-terminal" evidence="3">
    <location>
        <begin position="2"/>
        <end position="122"/>
    </location>
</feature>
<feature type="domain" description="GFO/IDH/MocA-like oxidoreductase" evidence="4">
    <location>
        <begin position="135"/>
        <end position="251"/>
    </location>
</feature>
<dbReference type="PANTHER" id="PTHR43249">
    <property type="entry name" value="UDP-N-ACETYL-2-AMINO-2-DEOXY-D-GLUCURONATE OXIDASE"/>
    <property type="match status" value="1"/>
</dbReference>
<feature type="region of interest" description="Disordered" evidence="2">
    <location>
        <begin position="343"/>
        <end position="362"/>
    </location>
</feature>
<dbReference type="InterPro" id="IPR052515">
    <property type="entry name" value="Gfo/Idh/MocA_Oxidoreductase"/>
</dbReference>
<dbReference type="InterPro" id="IPR036291">
    <property type="entry name" value="NAD(P)-bd_dom_sf"/>
</dbReference>
<dbReference type="Gene3D" id="3.30.360.10">
    <property type="entry name" value="Dihydrodipicolinate Reductase, domain 2"/>
    <property type="match status" value="1"/>
</dbReference>
<dbReference type="PANTHER" id="PTHR43249:SF1">
    <property type="entry name" value="D-GLUCOSIDE 3-DEHYDROGENASE"/>
    <property type="match status" value="1"/>
</dbReference>
<proteinExistence type="predicted"/>
<organism evidence="5 6">
    <name type="scientific">Cellulomonas triticagri</name>
    <dbReference type="NCBI Taxonomy" id="2483352"/>
    <lineage>
        <taxon>Bacteria</taxon>
        <taxon>Bacillati</taxon>
        <taxon>Actinomycetota</taxon>
        <taxon>Actinomycetes</taxon>
        <taxon>Micrococcales</taxon>
        <taxon>Cellulomonadaceae</taxon>
        <taxon>Cellulomonas</taxon>
    </lineage>
</organism>
<dbReference type="Gene3D" id="3.40.50.720">
    <property type="entry name" value="NAD(P)-binding Rossmann-like Domain"/>
    <property type="match status" value="1"/>
</dbReference>
<dbReference type="Proteomes" id="UP000269289">
    <property type="component" value="Unassembled WGS sequence"/>
</dbReference>
<evidence type="ECO:0000259" key="3">
    <source>
        <dbReference type="Pfam" id="PF01408"/>
    </source>
</evidence>
<keyword evidence="6" id="KW-1185">Reference proteome</keyword>
<evidence type="ECO:0000259" key="4">
    <source>
        <dbReference type="Pfam" id="PF22725"/>
    </source>
</evidence>
<dbReference type="Pfam" id="PF22725">
    <property type="entry name" value="GFO_IDH_MocA_C3"/>
    <property type="match status" value="1"/>
</dbReference>
<accession>A0A3M2J4I3</accession>
<dbReference type="EMBL" id="RFFI01000084">
    <property type="protein sequence ID" value="RMI06986.1"/>
    <property type="molecule type" value="Genomic_DNA"/>
</dbReference>
<dbReference type="GO" id="GO:0000166">
    <property type="term" value="F:nucleotide binding"/>
    <property type="evidence" value="ECO:0007669"/>
    <property type="project" value="InterPro"/>
</dbReference>
<sequence>MIRVGIIGTGAISAAHVAGYRAHPGTARIVAMADRSPGKAAAKAAAAGLTDVACYDSATALLEAGGVDLVSIATPPESHAALAVQALDAGVHVLVEKPMAPSLEECDAMVAAQRRSGKVLSVVAQNRFRDEMVVLKSALDSGLAGPVSHVQVSSHWWRGEPYYDLWWRGTWDVEGGGSTLNHAIHHADLLLWLLGTPDSVQAVLTNAQHDNSEVEDLSVALLRYGRAVAQLTASVVHHGEEQEIVVQARDARISQPWRVTAERSAPNGFPEPGGNAALVAALDDLAAAHRPIPHRMHAGQIGDVLAAVEQGRAPLVTAEDGRAAVELVTAIYEAGIEGRSVPFPLPPDDPYRRDGHRSARAPRYFTKRASVADQDGAIVVGSSTDA</sequence>
<dbReference type="SUPFAM" id="SSF55347">
    <property type="entry name" value="Glyceraldehyde-3-phosphate dehydrogenase-like, C-terminal domain"/>
    <property type="match status" value="1"/>
</dbReference>
<evidence type="ECO:0000256" key="1">
    <source>
        <dbReference type="ARBA" id="ARBA00023027"/>
    </source>
</evidence>